<feature type="domain" description="CCR4-Not complex component Not1 C-terminal" evidence="7">
    <location>
        <begin position="1828"/>
        <end position="2191"/>
    </location>
</feature>
<dbReference type="GO" id="GO:0000289">
    <property type="term" value="P:nuclear-transcribed mRNA poly(A) tail shortening"/>
    <property type="evidence" value="ECO:0007669"/>
    <property type="project" value="UniProtKB-ARBA"/>
</dbReference>
<keyword evidence="5" id="KW-0539">Nucleus</keyword>
<feature type="compositionally biased region" description="Low complexity" evidence="6">
    <location>
        <begin position="1101"/>
        <end position="1110"/>
    </location>
</feature>
<feature type="domain" description="CCR4-NOT transcription complex subunit 1-like NOT1 connector" evidence="12">
    <location>
        <begin position="1466"/>
        <end position="1636"/>
    </location>
</feature>
<dbReference type="InterPro" id="IPR032193">
    <property type="entry name" value="CNOT1_TTP_bind"/>
</dbReference>
<dbReference type="GO" id="GO:0005634">
    <property type="term" value="C:nucleus"/>
    <property type="evidence" value="ECO:0007669"/>
    <property type="project" value="UniProtKB-SubCell"/>
</dbReference>
<dbReference type="CDD" id="cd20710">
    <property type="entry name" value="NOT1_connector"/>
    <property type="match status" value="1"/>
</dbReference>
<dbReference type="Pfam" id="PF16418">
    <property type="entry name" value="CNOT1_HEAT"/>
    <property type="match status" value="1"/>
</dbReference>
<dbReference type="InterPro" id="IPR024557">
    <property type="entry name" value="CNOT1_dom_4"/>
</dbReference>
<evidence type="ECO:0000256" key="6">
    <source>
        <dbReference type="SAM" id="MobiDB-lite"/>
    </source>
</evidence>
<dbReference type="FunFam" id="1.25.40.800:FF:000001">
    <property type="entry name" value="CCR4-NOT transcription complex subunit 1"/>
    <property type="match status" value="1"/>
</dbReference>
<dbReference type="InterPro" id="IPR038535">
    <property type="entry name" value="CNOT1_TTP_bind_sf"/>
</dbReference>
<dbReference type="Pfam" id="PF12842">
    <property type="entry name" value="DUF3819"/>
    <property type="match status" value="1"/>
</dbReference>
<feature type="domain" description="CCR4-NOT transcription complex subunit 1 TTP binding" evidence="10">
    <location>
        <begin position="435"/>
        <end position="615"/>
    </location>
</feature>
<feature type="compositionally biased region" description="Pro residues" evidence="6">
    <location>
        <begin position="1063"/>
        <end position="1084"/>
    </location>
</feature>
<name>A0A1Y1IDP0_KLENI</name>
<feature type="domain" description="CCR4-NOT transcription complex subunit 1" evidence="8">
    <location>
        <begin position="1141"/>
        <end position="1282"/>
    </location>
</feature>
<feature type="domain" description="CCR4-NOT transcription complex subunit 1 CAF1-binding" evidence="9">
    <location>
        <begin position="795"/>
        <end position="1014"/>
    </location>
</feature>
<dbReference type="OMA" id="IDEYHCY"/>
<protein>
    <submittedName>
        <fullName evidence="13">CCR4-NOT transcription complex subunit 1</fullName>
    </submittedName>
</protein>
<feature type="region of interest" description="Disordered" evidence="6">
    <location>
        <begin position="1402"/>
        <end position="1437"/>
    </location>
</feature>
<dbReference type="GO" id="GO:0017148">
    <property type="term" value="P:negative regulation of translation"/>
    <property type="evidence" value="ECO:0007669"/>
    <property type="project" value="InterPro"/>
</dbReference>
<dbReference type="PANTHER" id="PTHR13162:SF8">
    <property type="entry name" value="CCR4-NOT TRANSCRIPTION COMPLEX SUBUNIT 1"/>
    <property type="match status" value="1"/>
</dbReference>
<dbReference type="EMBL" id="DF237288">
    <property type="protein sequence ID" value="GAQ87221.1"/>
    <property type="molecule type" value="Genomic_DNA"/>
</dbReference>
<sequence length="2212" mass="240656">MLLLHVTAVQSEEGLLSNPWCCLHQASSMATAPSLADVIVELGYNSTATAGRFKDLLLQFPKLSEEELARLIGTVAQTHSGLDDAHGLQGPFVAAFSSAAAETGPLSTWNLSAIVEAVHDTYPDLSFAAAMRNLDYPAFNLPDQKAFLVLLTLYSKSTKELFPLDAVSGRVWKNTAGQVSFLRHAVSAPPEVFSFAHSSRKQAPVEGLHGHKSPLGTPNQCWLSLDLLEVLCQLAEVGQGAQTRSLLDAPLKVCPEVLLLGMAQLKANYGTLQAEVFSALLPAYLAIHPNSSIVLHRVWPLQRDAILKCMVEVHGKDNSQVSRMLDICQDLKVLPTVLDNTPFSFAIDLAALASRREYLNLEKWLQDATNLHKGPFLEACLSYVTDKSPSEGNAESLARAGAPIPLAPETAVLFLKVIHSNAKLLSPGMAEKAQRAFDAAAQSNPRLRNAEQTPAESFAADVEEEANSYFQKIYTGQHSIDEIVDMLKRFSKSQVAREGEIFACMIHNLFDEYRFFPKYPDKELKITAVLFGSLISHQLVSSVTLGLALRYVLDALRKPLESKMFSFGLTALGQFMSRLEEWPQYCNHLLQINHLREAHPELVVFVENALERHERRTAAPTVSSNMLSQSLAATGADILPASALPGGETEATKDVQPGSGVRASPARGVGTAVDSQAIGTGGSKALATVGAITVEDGTAKPEATQSEGDRGDGGAVGVGTGVGAGGQSNGGGEAGTKAGSGAPPTTGSAAGATSRAVSRPGSSQGQSRQPQGGFGHALNIETLMAAAEKRDGPPIEAPSQEVQDKIAFLINNISTSNIEPKSKELLELLKESNHPWFAQYMVMRRASIEPNFHELYLAFLDKINDKSLQKEVVKATYENCKVLLRSELIKTSSEERSLLKNLGSWLGKLTIGRNQPLRAKEIDPKALIIEAYEKGRMIAVVPFTSKVLEPCQTSIAYQPPNPWTMGILSLLAEIYSLPDLKMNLKFDIEVLFKNLHLELKDVKPTQLLQGRRRDLEGNQDFSNKGLAAAKALAAMAEPAPTPPKTPPKPPTPPTKEQVLSTPPEAPSSQPLPPKPSTPLAPPAQPLSEERAPAEKAGSNQAAASTPSPSTFAGQGSLSIPNLSAYIVYNSKLAGLTHQLQLPRVVSLAMERAIVEIITPVVDRSVTIACMTTRELVLKDYALEAEENRTHKAANLMVASLAGSLAHVTCKEPLRVALASHLRTLLQAAANLNADILEQAVQLITNDNLDLACAVVEKAATEKALRDLEESLKPSLNLRRKQREALGPTFFEATLMSQTNLARLPEALRPKPGRLSTMQQRVYEDFSRLPWQNQQAVSSPAPSSTSPSPGPIASGPRPSFSGGPPPAVASLAASPFPGLGSQQPGIGLADELERNILAAGPLESISKPADQASPEVGAGDLERGTAAGPAEPSGQLLSPQEVLEKYQIAMAKLDSIAVQRPEQSYTSLSPDDALVSVVNEVPAIVSKCVKREEAALGIAQKVVKLLYESVGKRLHFTAYLAMLEGLKDITPRLTKELAGWVRFADDERKLNKEVISGLLQSELLHTADYNLHLTELMDGGRNAAATDFAIYLVKTLVVQDPSVDATELYSIIDALAKIAQRAGAPPELQQLVDRARSPAASAAAAAAREERRKAVREKKVGELHAAAKEEDKLISREPVTADPPGLREQVAGLFDEWVRACEASGTPEKAYPAYFQLLQQAGVLKNDETCERFFRILTELAVGHSLGTEASSPSGVSFTAIDLYAKLPLMLIKYYPDPASGTFGVHFNLLQKVLAVTVRIIQRDAADKAAAFNARPYFRLLVTWLMDLNVLDAGGMDTNNLQVLSAFGSALLSLQPLRVPSFSFAWLELMSHRMLMPKLLLVTAPKGWPLFQRLLLALFAFMEPYLGNAELTDSVRLLYKGTLRVLLVLLHDFPEFLCDHHFSFCNVIPASCIQMRNLILSAFPRNMRLPDPFTPNLKVDLLPEISQAPRILSDVEVAFRGKPLKQEVDEYLKNRQPQSFLNDLAHKLLASPQEAALRGTRYNVPLINCLVLYVGMQALQQLQSKAPQQLAVPTAPITHSAPMDIFQRLVVELDTEGRYLFLNAIANQLRYPNNHTHYFSCVLLYLFAEATQEVVQEQITRVLLERLIVNRPHPWGLLITFIELIKNPRYNFWSHSFCRCAPEIEKLFESVARSCSAHVDTPGALPANEQIKV</sequence>
<evidence type="ECO:0000259" key="7">
    <source>
        <dbReference type="Pfam" id="PF04054"/>
    </source>
</evidence>
<dbReference type="Gene3D" id="1.25.40.790">
    <property type="match status" value="1"/>
</dbReference>
<keyword evidence="3" id="KW-0805">Transcription regulation</keyword>
<feature type="compositionally biased region" description="Pro residues" evidence="6">
    <location>
        <begin position="1039"/>
        <end position="1053"/>
    </location>
</feature>
<dbReference type="InterPro" id="IPR055454">
    <property type="entry name" value="CNOT1-like_NOT1_connector"/>
</dbReference>
<evidence type="ECO:0000313" key="14">
    <source>
        <dbReference type="Proteomes" id="UP000054558"/>
    </source>
</evidence>
<keyword evidence="2" id="KW-0678">Repressor</keyword>
<dbReference type="InterPro" id="IPR032191">
    <property type="entry name" value="CNOT1_CAF1_bind"/>
</dbReference>
<feature type="region of interest" description="Disordered" evidence="6">
    <location>
        <begin position="1332"/>
        <end position="1375"/>
    </location>
</feature>
<evidence type="ECO:0000313" key="13">
    <source>
        <dbReference type="EMBL" id="GAQ87221.1"/>
    </source>
</evidence>
<evidence type="ECO:0000259" key="8">
    <source>
        <dbReference type="Pfam" id="PF12842"/>
    </source>
</evidence>
<feature type="region of interest" description="Disordered" evidence="6">
    <location>
        <begin position="697"/>
        <end position="774"/>
    </location>
</feature>
<dbReference type="GO" id="GO:0000288">
    <property type="term" value="P:nuclear-transcribed mRNA catabolic process, deadenylation-dependent decay"/>
    <property type="evidence" value="ECO:0000318"/>
    <property type="project" value="GO_Central"/>
</dbReference>
<dbReference type="FunFam" id="1.25.40.180:FF:000012">
    <property type="entry name" value="Ccr4-Not transcription complex subunit"/>
    <property type="match status" value="1"/>
</dbReference>
<evidence type="ECO:0000259" key="9">
    <source>
        <dbReference type="Pfam" id="PF16415"/>
    </source>
</evidence>
<comment type="subcellular location">
    <subcellularLocation>
        <location evidence="1">Nucleus</location>
    </subcellularLocation>
</comment>
<feature type="region of interest" description="Disordered" evidence="6">
    <location>
        <begin position="1030"/>
        <end position="1113"/>
    </location>
</feature>
<dbReference type="InterPro" id="IPR040398">
    <property type="entry name" value="Not1"/>
</dbReference>
<dbReference type="Pfam" id="PF04054">
    <property type="entry name" value="Not1"/>
    <property type="match status" value="1"/>
</dbReference>
<feature type="compositionally biased region" description="Low complexity" evidence="6">
    <location>
        <begin position="735"/>
        <end position="771"/>
    </location>
</feature>
<dbReference type="STRING" id="105231.A0A1Y1IDP0"/>
<evidence type="ECO:0000259" key="11">
    <source>
        <dbReference type="Pfam" id="PF16418"/>
    </source>
</evidence>
<dbReference type="GO" id="GO:0000932">
    <property type="term" value="C:P-body"/>
    <property type="evidence" value="ECO:0000318"/>
    <property type="project" value="GO_Central"/>
</dbReference>
<gene>
    <name evidence="13" type="ORF">KFL_003390110</name>
</gene>
<keyword evidence="4" id="KW-0804">Transcription</keyword>
<evidence type="ECO:0000256" key="2">
    <source>
        <dbReference type="ARBA" id="ARBA00022491"/>
    </source>
</evidence>
<dbReference type="OrthoDB" id="1933107at2759"/>
<dbReference type="PANTHER" id="PTHR13162">
    <property type="entry name" value="CCR4-NOT TRANSCRIPTION COMPLEX"/>
    <property type="match status" value="1"/>
</dbReference>
<dbReference type="GO" id="GO:0030015">
    <property type="term" value="C:CCR4-NOT core complex"/>
    <property type="evidence" value="ECO:0000318"/>
    <property type="project" value="GO_Central"/>
</dbReference>
<feature type="region of interest" description="Disordered" evidence="6">
    <location>
        <begin position="642"/>
        <end position="677"/>
    </location>
</feature>
<reference evidence="13 14" key="1">
    <citation type="journal article" date="2014" name="Nat. Commun.">
        <title>Klebsormidium flaccidum genome reveals primary factors for plant terrestrial adaptation.</title>
        <authorList>
            <person name="Hori K."/>
            <person name="Maruyama F."/>
            <person name="Fujisawa T."/>
            <person name="Togashi T."/>
            <person name="Yamamoto N."/>
            <person name="Seo M."/>
            <person name="Sato S."/>
            <person name="Yamada T."/>
            <person name="Mori H."/>
            <person name="Tajima N."/>
            <person name="Moriyama T."/>
            <person name="Ikeuchi M."/>
            <person name="Watanabe M."/>
            <person name="Wada H."/>
            <person name="Kobayashi K."/>
            <person name="Saito M."/>
            <person name="Masuda T."/>
            <person name="Sasaki-Sekimoto Y."/>
            <person name="Mashiguchi K."/>
            <person name="Awai K."/>
            <person name="Shimojima M."/>
            <person name="Masuda S."/>
            <person name="Iwai M."/>
            <person name="Nobusawa T."/>
            <person name="Narise T."/>
            <person name="Kondo S."/>
            <person name="Saito H."/>
            <person name="Sato R."/>
            <person name="Murakawa M."/>
            <person name="Ihara Y."/>
            <person name="Oshima-Yamada Y."/>
            <person name="Ohtaka K."/>
            <person name="Satoh M."/>
            <person name="Sonobe K."/>
            <person name="Ishii M."/>
            <person name="Ohtani R."/>
            <person name="Kanamori-Sato M."/>
            <person name="Honoki R."/>
            <person name="Miyazaki D."/>
            <person name="Mochizuki H."/>
            <person name="Umetsu J."/>
            <person name="Higashi K."/>
            <person name="Shibata D."/>
            <person name="Kamiya Y."/>
            <person name="Sato N."/>
            <person name="Nakamura Y."/>
            <person name="Tabata S."/>
            <person name="Ida S."/>
            <person name="Kurokawa K."/>
            <person name="Ohta H."/>
        </authorList>
    </citation>
    <scope>NUCLEOTIDE SEQUENCE [LARGE SCALE GENOMIC DNA]</scope>
    <source>
        <strain evidence="13 14">NIES-2285</strain>
    </source>
</reference>
<dbReference type="Gene3D" id="1.25.40.800">
    <property type="match status" value="1"/>
</dbReference>
<dbReference type="Gene3D" id="1.25.40.180">
    <property type="match status" value="1"/>
</dbReference>
<dbReference type="Pfam" id="PF16417">
    <property type="entry name" value="CNOT1_TTP_bind"/>
    <property type="match status" value="1"/>
</dbReference>
<feature type="compositionally biased region" description="Low complexity" evidence="6">
    <location>
        <begin position="1337"/>
        <end position="1374"/>
    </location>
</feature>
<feature type="compositionally biased region" description="Gly residues" evidence="6">
    <location>
        <begin position="713"/>
        <end position="734"/>
    </location>
</feature>
<dbReference type="InterPro" id="IPR007196">
    <property type="entry name" value="CCR4-Not_Not1_C"/>
</dbReference>
<organism evidence="13 14">
    <name type="scientific">Klebsormidium nitens</name>
    <name type="common">Green alga</name>
    <name type="synonym">Ulothrix nitens</name>
    <dbReference type="NCBI Taxonomy" id="105231"/>
    <lineage>
        <taxon>Eukaryota</taxon>
        <taxon>Viridiplantae</taxon>
        <taxon>Streptophyta</taxon>
        <taxon>Klebsormidiophyceae</taxon>
        <taxon>Klebsormidiales</taxon>
        <taxon>Klebsormidiaceae</taxon>
        <taxon>Klebsormidium</taxon>
    </lineage>
</organism>
<evidence type="ECO:0000259" key="12">
    <source>
        <dbReference type="Pfam" id="PF25097"/>
    </source>
</evidence>
<dbReference type="Pfam" id="PF16415">
    <property type="entry name" value="CNOT1_CAF1_bind"/>
    <property type="match status" value="1"/>
</dbReference>
<dbReference type="Gene3D" id="1.25.40.840">
    <property type="entry name" value="CCR4-NOT transcription complex subunit 1 TTP binding domain"/>
    <property type="match status" value="1"/>
</dbReference>
<dbReference type="Pfam" id="PF25097">
    <property type="entry name" value="ARM_Cnot1"/>
    <property type="match status" value="1"/>
</dbReference>
<dbReference type="Proteomes" id="UP000054558">
    <property type="component" value="Unassembled WGS sequence"/>
</dbReference>
<evidence type="ECO:0000256" key="4">
    <source>
        <dbReference type="ARBA" id="ARBA00023163"/>
    </source>
</evidence>
<proteinExistence type="predicted"/>
<feature type="domain" description="CCR4-NOT transcription complex subunit 1 HEAT repeat" evidence="11">
    <location>
        <begin position="275"/>
        <end position="418"/>
    </location>
</feature>
<evidence type="ECO:0000256" key="1">
    <source>
        <dbReference type="ARBA" id="ARBA00004123"/>
    </source>
</evidence>
<evidence type="ECO:0000256" key="3">
    <source>
        <dbReference type="ARBA" id="ARBA00023015"/>
    </source>
</evidence>
<accession>A0A1Y1IDP0</accession>
<evidence type="ECO:0000256" key="5">
    <source>
        <dbReference type="ARBA" id="ARBA00023242"/>
    </source>
</evidence>
<keyword evidence="14" id="KW-1185">Reference proteome</keyword>
<dbReference type="FunFam" id="1.25.40.840:FF:000003">
    <property type="entry name" value="Transcription regulator"/>
    <property type="match status" value="1"/>
</dbReference>
<dbReference type="InterPro" id="IPR032194">
    <property type="entry name" value="CNOT1_HEAT"/>
</dbReference>
<evidence type="ECO:0000259" key="10">
    <source>
        <dbReference type="Pfam" id="PF16417"/>
    </source>
</evidence>
<dbReference type="GO" id="GO:0060090">
    <property type="term" value="F:molecular adaptor activity"/>
    <property type="evidence" value="ECO:0000318"/>
    <property type="project" value="GO_Central"/>
</dbReference>